<dbReference type="STRING" id="1093900.A0A507AUW9"/>
<feature type="compositionally biased region" description="Basic and acidic residues" evidence="1">
    <location>
        <begin position="154"/>
        <end position="170"/>
    </location>
</feature>
<sequence>MSESKDDPTSSSKDEGATPAAPQQLPPSFPGEEMARPAIEAARDAARLQSTADLLRQQASRITDPAERERLWRAAYDKEVEAHGQSKKARAMASGWGQGAGAGAALSGAVGMGLGNLVGVLLSGVVAVPGVLVGSGVGALHGPWYKITGGKKGAGKEGDGGGEKGGKDEGESGGGGSGSDAKGKDEEGDFSDEEEHRAIVEAVRKAEGGEKGS</sequence>
<feature type="region of interest" description="Disordered" evidence="1">
    <location>
        <begin position="1"/>
        <end position="43"/>
    </location>
</feature>
<feature type="compositionally biased region" description="Basic and acidic residues" evidence="1">
    <location>
        <begin position="1"/>
        <end position="16"/>
    </location>
</feature>
<evidence type="ECO:0000256" key="1">
    <source>
        <dbReference type="SAM" id="MobiDB-lite"/>
    </source>
</evidence>
<accession>A0A507AUW9</accession>
<dbReference type="EMBL" id="SKBQ01000004">
    <property type="protein sequence ID" value="TPX11287.1"/>
    <property type="molecule type" value="Genomic_DNA"/>
</dbReference>
<feature type="compositionally biased region" description="Basic and acidic residues" evidence="1">
    <location>
        <begin position="194"/>
        <end position="213"/>
    </location>
</feature>
<dbReference type="Proteomes" id="UP000319257">
    <property type="component" value="Unassembled WGS sequence"/>
</dbReference>
<dbReference type="InParanoid" id="A0A507AUW9"/>
<comment type="caution">
    <text evidence="2">The sequence shown here is derived from an EMBL/GenBank/DDBJ whole genome shotgun (WGS) entry which is preliminary data.</text>
</comment>
<dbReference type="RefSeq" id="XP_030992998.1">
    <property type="nucleotide sequence ID" value="XM_031133784.1"/>
</dbReference>
<dbReference type="AlphaFoldDB" id="A0A507AUW9"/>
<dbReference type="OrthoDB" id="4158987at2759"/>
<reference evidence="2 3" key="1">
    <citation type="submission" date="2019-06" db="EMBL/GenBank/DDBJ databases">
        <title>Draft genome sequence of the filamentous fungus Phialemoniopsis curvata isolated from diesel fuel.</title>
        <authorList>
            <person name="Varaljay V.A."/>
            <person name="Lyon W.J."/>
            <person name="Crouch A.L."/>
            <person name="Drake C.E."/>
            <person name="Hollomon J.M."/>
            <person name="Nadeau L.J."/>
            <person name="Nunn H.S."/>
            <person name="Stevenson B.S."/>
            <person name="Bojanowski C.L."/>
            <person name="Crookes-Goodson W.J."/>
        </authorList>
    </citation>
    <scope>NUCLEOTIDE SEQUENCE [LARGE SCALE GENOMIC DNA]</scope>
    <source>
        <strain evidence="2 3">D216</strain>
    </source>
</reference>
<evidence type="ECO:0000313" key="3">
    <source>
        <dbReference type="Proteomes" id="UP000319257"/>
    </source>
</evidence>
<gene>
    <name evidence="2" type="ORF">E0L32_001105</name>
</gene>
<protein>
    <submittedName>
        <fullName evidence="2">Uncharacterized protein</fullName>
    </submittedName>
</protein>
<evidence type="ECO:0000313" key="2">
    <source>
        <dbReference type="EMBL" id="TPX11287.1"/>
    </source>
</evidence>
<feature type="region of interest" description="Disordered" evidence="1">
    <location>
        <begin position="146"/>
        <end position="213"/>
    </location>
</feature>
<organism evidence="2 3">
    <name type="scientific">Thyridium curvatum</name>
    <dbReference type="NCBI Taxonomy" id="1093900"/>
    <lineage>
        <taxon>Eukaryota</taxon>
        <taxon>Fungi</taxon>
        <taxon>Dikarya</taxon>
        <taxon>Ascomycota</taxon>
        <taxon>Pezizomycotina</taxon>
        <taxon>Sordariomycetes</taxon>
        <taxon>Sordariomycetidae</taxon>
        <taxon>Thyridiales</taxon>
        <taxon>Thyridiaceae</taxon>
        <taxon>Thyridium</taxon>
    </lineage>
</organism>
<dbReference type="GeneID" id="41968552"/>
<keyword evidence="3" id="KW-1185">Reference proteome</keyword>
<proteinExistence type="predicted"/>
<name>A0A507AUW9_9PEZI</name>